<name>A0AAD2TKM7_PARDI</name>
<dbReference type="AlphaFoldDB" id="A0AAD2TKM7"/>
<accession>A0AAD2TKM7</accession>
<proteinExistence type="predicted"/>
<evidence type="ECO:0000313" key="1">
    <source>
        <dbReference type="EMBL" id="EKN20246.1"/>
    </source>
</evidence>
<reference evidence="1 2" key="1">
    <citation type="submission" date="2012-02" db="EMBL/GenBank/DDBJ databases">
        <title>The Genome Sequence of Parabacteroides distasonis CL09T03C24.</title>
        <authorList>
            <consortium name="The Broad Institute Genome Sequencing Platform"/>
            <person name="Earl A."/>
            <person name="Ward D."/>
            <person name="Feldgarden M."/>
            <person name="Gevers D."/>
            <person name="Zitomersky N.L."/>
            <person name="Coyne M.J."/>
            <person name="Comstock L.E."/>
            <person name="Young S.K."/>
            <person name="Zeng Q."/>
            <person name="Gargeya S."/>
            <person name="Fitzgerald M."/>
            <person name="Haas B."/>
            <person name="Abouelleil A."/>
            <person name="Alvarado L."/>
            <person name="Arachchi H.M."/>
            <person name="Berlin A."/>
            <person name="Chapman S.B."/>
            <person name="Gearin G."/>
            <person name="Goldberg J."/>
            <person name="Griggs A."/>
            <person name="Gujja S."/>
            <person name="Hansen M."/>
            <person name="Heiman D."/>
            <person name="Howarth C."/>
            <person name="Larimer J."/>
            <person name="Lui A."/>
            <person name="MacDonald P.J.P."/>
            <person name="McCowen C."/>
            <person name="Montmayeur A."/>
            <person name="Murphy C."/>
            <person name="Neiman D."/>
            <person name="Pearson M."/>
            <person name="Priest M."/>
            <person name="Roberts A."/>
            <person name="Saif S."/>
            <person name="Shea T."/>
            <person name="Sisk P."/>
            <person name="Stolte C."/>
            <person name="Sykes S."/>
            <person name="Wortman J."/>
            <person name="Nusbaum C."/>
            <person name="Birren B."/>
        </authorList>
    </citation>
    <scope>NUCLEOTIDE SEQUENCE [LARGE SCALE GENOMIC DNA]</scope>
    <source>
        <strain evidence="1 2">CL09T03C24</strain>
    </source>
</reference>
<comment type="caution">
    <text evidence="1">The sequence shown here is derived from an EMBL/GenBank/DDBJ whole genome shotgun (WGS) entry which is preliminary data.</text>
</comment>
<organism evidence="1 2">
    <name type="scientific">Parabacteroides distasonis CL09T03C24</name>
    <dbReference type="NCBI Taxonomy" id="999417"/>
    <lineage>
        <taxon>Bacteria</taxon>
        <taxon>Pseudomonadati</taxon>
        <taxon>Bacteroidota</taxon>
        <taxon>Bacteroidia</taxon>
        <taxon>Bacteroidales</taxon>
        <taxon>Tannerellaceae</taxon>
        <taxon>Parabacteroides</taxon>
    </lineage>
</organism>
<gene>
    <name evidence="1" type="ORF">HMPREF1059_04252</name>
</gene>
<dbReference type="Proteomes" id="UP000006262">
    <property type="component" value="Unassembled WGS sequence"/>
</dbReference>
<evidence type="ECO:0000313" key="2">
    <source>
        <dbReference type="Proteomes" id="UP000006262"/>
    </source>
</evidence>
<sequence>MKHLICILFAAMISIILLQKHKGLQKKFDNNSWEDIKIKPLKLLL</sequence>
<protein>
    <submittedName>
        <fullName evidence="1">Uncharacterized protein</fullName>
    </submittedName>
</protein>
<dbReference type="EMBL" id="AGZN01000044">
    <property type="protein sequence ID" value="EKN20246.1"/>
    <property type="molecule type" value="Genomic_DNA"/>
</dbReference>